<comment type="caution">
    <text evidence="4">The sequence shown here is derived from an EMBL/GenBank/DDBJ whole genome shotgun (WGS) entry which is preliminary data.</text>
</comment>
<dbReference type="SUPFAM" id="SSF55315">
    <property type="entry name" value="L30e-like"/>
    <property type="match status" value="1"/>
</dbReference>
<keyword evidence="1" id="KW-0689">Ribosomal protein</keyword>
<keyword evidence="2" id="KW-0687">Ribonucleoprotein</keyword>
<dbReference type="Gene3D" id="3.30.1330.30">
    <property type="match status" value="1"/>
</dbReference>
<gene>
    <name evidence="4" type="ORF">FD755_015699</name>
</gene>
<dbReference type="Proteomes" id="UP000326062">
    <property type="component" value="Chromosome 9"/>
</dbReference>
<accession>A0A5N3XI75</accession>
<evidence type="ECO:0000256" key="1">
    <source>
        <dbReference type="ARBA" id="ARBA00022980"/>
    </source>
</evidence>
<organism evidence="4 5">
    <name type="scientific">Muntiacus reevesi</name>
    <name type="common">Reeves' muntjac</name>
    <name type="synonym">Cervus reevesi</name>
    <dbReference type="NCBI Taxonomy" id="9886"/>
    <lineage>
        <taxon>Eukaryota</taxon>
        <taxon>Metazoa</taxon>
        <taxon>Chordata</taxon>
        <taxon>Craniata</taxon>
        <taxon>Vertebrata</taxon>
        <taxon>Euteleostomi</taxon>
        <taxon>Mammalia</taxon>
        <taxon>Eutheria</taxon>
        <taxon>Laurasiatheria</taxon>
        <taxon>Artiodactyla</taxon>
        <taxon>Ruminantia</taxon>
        <taxon>Pecora</taxon>
        <taxon>Cervidae</taxon>
        <taxon>Muntiacinae</taxon>
        <taxon>Muntiacus</taxon>
    </lineage>
</organism>
<dbReference type="AlphaFoldDB" id="A0A5N3XI75"/>
<evidence type="ECO:0000313" key="5">
    <source>
        <dbReference type="Proteomes" id="UP000326062"/>
    </source>
</evidence>
<dbReference type="EMBL" id="VCEB01000010">
    <property type="protein sequence ID" value="KAB0372946.1"/>
    <property type="molecule type" value="Genomic_DNA"/>
</dbReference>
<dbReference type="InterPro" id="IPR039109">
    <property type="entry name" value="Ribosomal_eL30-like"/>
</dbReference>
<dbReference type="PANTHER" id="PTHR11449">
    <property type="entry name" value="RIBOSOMAL PROTEIN L30"/>
    <property type="match status" value="1"/>
</dbReference>
<dbReference type="GO" id="GO:0005840">
    <property type="term" value="C:ribosome"/>
    <property type="evidence" value="ECO:0007669"/>
    <property type="project" value="UniProtKB-KW"/>
</dbReference>
<protein>
    <recommendedName>
        <fullName evidence="3">Ribosomal protein eL8/eL30/eS12/Gadd45 domain-containing protein</fullName>
    </recommendedName>
</protein>
<name>A0A5N3XI75_MUNRE</name>
<sequence length="93" mass="10262">MVATKKMKKSPESIKFMLQLVMKSGTYMLGPALRKSEIQYYATLAKTGVHHYSGNSTELGRACGEHYRVCTLAITGPGDSAIIRHMPEQTGEK</sequence>
<dbReference type="InterPro" id="IPR029064">
    <property type="entry name" value="Ribosomal_eL30-like_sf"/>
</dbReference>
<evidence type="ECO:0000256" key="2">
    <source>
        <dbReference type="ARBA" id="ARBA00023274"/>
    </source>
</evidence>
<dbReference type="GO" id="GO:0003723">
    <property type="term" value="F:RNA binding"/>
    <property type="evidence" value="ECO:0007669"/>
    <property type="project" value="InterPro"/>
</dbReference>
<dbReference type="GO" id="GO:1990904">
    <property type="term" value="C:ribonucleoprotein complex"/>
    <property type="evidence" value="ECO:0007669"/>
    <property type="project" value="UniProtKB-KW"/>
</dbReference>
<keyword evidence="5" id="KW-1185">Reference proteome</keyword>
<feature type="domain" description="Ribosomal protein eL8/eL30/eS12/Gadd45" evidence="3">
    <location>
        <begin position="34"/>
        <end position="83"/>
    </location>
</feature>
<evidence type="ECO:0000259" key="3">
    <source>
        <dbReference type="Pfam" id="PF01248"/>
    </source>
</evidence>
<dbReference type="InterPro" id="IPR004038">
    <property type="entry name" value="Ribosomal_eL8/eL30/eS12/Gad45"/>
</dbReference>
<dbReference type="Pfam" id="PF01248">
    <property type="entry name" value="Ribosomal_L7Ae"/>
    <property type="match status" value="1"/>
</dbReference>
<reference evidence="4 5" key="1">
    <citation type="submission" date="2019-06" db="EMBL/GenBank/DDBJ databases">
        <title>Discovery of a novel chromosome fission-fusion reversal in muntjac.</title>
        <authorList>
            <person name="Mudd A.B."/>
            <person name="Bredeson J.V."/>
            <person name="Baum R."/>
            <person name="Hockemeyer D."/>
            <person name="Rokhsar D.S."/>
        </authorList>
    </citation>
    <scope>NUCLEOTIDE SEQUENCE [LARGE SCALE GENOMIC DNA]</scope>
    <source>
        <strain evidence="4">UCam_UCB_Mr</strain>
        <tissue evidence="4">Fibroblast cell line</tissue>
    </source>
</reference>
<evidence type="ECO:0000313" key="4">
    <source>
        <dbReference type="EMBL" id="KAB0372946.1"/>
    </source>
</evidence>
<proteinExistence type="predicted"/>